<protein>
    <submittedName>
        <fullName evidence="1">Uncharacterized protein</fullName>
    </submittedName>
</protein>
<gene>
    <name evidence="1" type="ORF">CEXT_291061</name>
</gene>
<organism evidence="1 2">
    <name type="scientific">Caerostris extrusa</name>
    <name type="common">Bark spider</name>
    <name type="synonym">Caerostris bankana</name>
    <dbReference type="NCBI Taxonomy" id="172846"/>
    <lineage>
        <taxon>Eukaryota</taxon>
        <taxon>Metazoa</taxon>
        <taxon>Ecdysozoa</taxon>
        <taxon>Arthropoda</taxon>
        <taxon>Chelicerata</taxon>
        <taxon>Arachnida</taxon>
        <taxon>Araneae</taxon>
        <taxon>Araneomorphae</taxon>
        <taxon>Entelegynae</taxon>
        <taxon>Araneoidea</taxon>
        <taxon>Araneidae</taxon>
        <taxon>Caerostris</taxon>
    </lineage>
</organism>
<dbReference type="EMBL" id="BPLR01021247">
    <property type="protein sequence ID" value="GIX87559.1"/>
    <property type="molecule type" value="Genomic_DNA"/>
</dbReference>
<sequence>MPKHKTESDWGTALRLWIFAERPYCLGFRADRALPSLLNSRVCFSLLFVSIGHNQTSHGGPMSVCKGHVTLEMKLEEFVVFKQLALYYSQT</sequence>
<name>A0AAV4NT30_CAEEX</name>
<dbReference type="Proteomes" id="UP001054945">
    <property type="component" value="Unassembled WGS sequence"/>
</dbReference>
<accession>A0AAV4NT30</accession>
<evidence type="ECO:0000313" key="1">
    <source>
        <dbReference type="EMBL" id="GIX87559.1"/>
    </source>
</evidence>
<dbReference type="AlphaFoldDB" id="A0AAV4NT30"/>
<evidence type="ECO:0000313" key="2">
    <source>
        <dbReference type="Proteomes" id="UP001054945"/>
    </source>
</evidence>
<reference evidence="1 2" key="1">
    <citation type="submission" date="2021-06" db="EMBL/GenBank/DDBJ databases">
        <title>Caerostris extrusa draft genome.</title>
        <authorList>
            <person name="Kono N."/>
            <person name="Arakawa K."/>
        </authorList>
    </citation>
    <scope>NUCLEOTIDE SEQUENCE [LARGE SCALE GENOMIC DNA]</scope>
</reference>
<keyword evidence="2" id="KW-1185">Reference proteome</keyword>
<comment type="caution">
    <text evidence="1">The sequence shown here is derived from an EMBL/GenBank/DDBJ whole genome shotgun (WGS) entry which is preliminary data.</text>
</comment>
<proteinExistence type="predicted"/>